<comment type="catalytic activity">
    <reaction evidence="8 9">
        <text>L-threonine + hydrogencarbonate + ATP = L-threonylcarbamoyladenylate + diphosphate + H2O</text>
        <dbReference type="Rhea" id="RHEA:36407"/>
        <dbReference type="ChEBI" id="CHEBI:15377"/>
        <dbReference type="ChEBI" id="CHEBI:17544"/>
        <dbReference type="ChEBI" id="CHEBI:30616"/>
        <dbReference type="ChEBI" id="CHEBI:33019"/>
        <dbReference type="ChEBI" id="CHEBI:57926"/>
        <dbReference type="ChEBI" id="CHEBI:73682"/>
        <dbReference type="EC" id="2.7.7.87"/>
    </reaction>
</comment>
<evidence type="ECO:0000256" key="4">
    <source>
        <dbReference type="ARBA" id="ARBA00022694"/>
    </source>
</evidence>
<dbReference type="OrthoDB" id="9814580at2"/>
<evidence type="ECO:0000256" key="1">
    <source>
        <dbReference type="ARBA" id="ARBA00004496"/>
    </source>
</evidence>
<keyword evidence="6 9" id="KW-0547">Nucleotide-binding</keyword>
<dbReference type="GO" id="GO:0005737">
    <property type="term" value="C:cytoplasm"/>
    <property type="evidence" value="ECO:0007669"/>
    <property type="project" value="UniProtKB-SubCell"/>
</dbReference>
<reference evidence="11 12" key="1">
    <citation type="submission" date="2018-04" db="EMBL/GenBank/DDBJ databases">
        <title>Genomic Encyclopedia of Archaeal and Bacterial Type Strains, Phase II (KMG-II): from individual species to whole genera.</title>
        <authorList>
            <person name="Goeker M."/>
        </authorList>
    </citation>
    <scope>NUCLEOTIDE SEQUENCE [LARGE SCALE GENOMIC DNA]</scope>
    <source>
        <strain evidence="11 12">DSM 5822</strain>
    </source>
</reference>
<dbReference type="InterPro" id="IPR006070">
    <property type="entry name" value="Sua5-like_dom"/>
</dbReference>
<keyword evidence="7 9" id="KW-0067">ATP-binding</keyword>
<dbReference type="Proteomes" id="UP000244223">
    <property type="component" value="Unassembled WGS sequence"/>
</dbReference>
<comment type="function">
    <text evidence="9">Required for the formation of a threonylcarbamoyl group on adenosine at position 37 (t(6)A37) in tRNAs that read codons beginning with adenine. Catalyzes the conversion of L-threonine, HCO(3)(-)/CO(2) and ATP to give threonylcarbamoyl-AMP (TC-AMP) as the acyladenylate intermediate, with the release of diphosphate.</text>
</comment>
<dbReference type="InterPro" id="IPR023535">
    <property type="entry name" value="TC-AMP_synthase"/>
</dbReference>
<keyword evidence="2 9" id="KW-0963">Cytoplasm</keyword>
<dbReference type="HAMAP" id="MF_01852">
    <property type="entry name" value="TsaC"/>
    <property type="match status" value="1"/>
</dbReference>
<dbReference type="GO" id="GO:0003725">
    <property type="term" value="F:double-stranded RNA binding"/>
    <property type="evidence" value="ECO:0007669"/>
    <property type="project" value="InterPro"/>
</dbReference>
<feature type="domain" description="YrdC-like" evidence="10">
    <location>
        <begin position="6"/>
        <end position="188"/>
    </location>
</feature>
<keyword evidence="12" id="KW-1185">Reference proteome</keyword>
<keyword evidence="5 9" id="KW-0548">Nucleotidyltransferase</keyword>
<dbReference type="GO" id="GO:0006450">
    <property type="term" value="P:regulation of translational fidelity"/>
    <property type="evidence" value="ECO:0007669"/>
    <property type="project" value="TreeGrafter"/>
</dbReference>
<evidence type="ECO:0000256" key="6">
    <source>
        <dbReference type="ARBA" id="ARBA00022741"/>
    </source>
</evidence>
<dbReference type="Pfam" id="PF01300">
    <property type="entry name" value="Sua5_yciO_yrdC"/>
    <property type="match status" value="1"/>
</dbReference>
<comment type="subcellular location">
    <subcellularLocation>
        <location evidence="1 9">Cytoplasm</location>
    </subcellularLocation>
</comment>
<dbReference type="RefSeq" id="WP_107866065.1">
    <property type="nucleotide sequence ID" value="NZ_QAON01000010.1"/>
</dbReference>
<dbReference type="InterPro" id="IPR050156">
    <property type="entry name" value="TC-AMP_synthase_SUA5"/>
</dbReference>
<organism evidence="11 12">
    <name type="scientific">Agitococcus lubricus</name>
    <dbReference type="NCBI Taxonomy" id="1077255"/>
    <lineage>
        <taxon>Bacteria</taxon>
        <taxon>Pseudomonadati</taxon>
        <taxon>Pseudomonadota</taxon>
        <taxon>Gammaproteobacteria</taxon>
        <taxon>Moraxellales</taxon>
        <taxon>Moraxellaceae</taxon>
        <taxon>Agitococcus</taxon>
    </lineage>
</organism>
<evidence type="ECO:0000256" key="8">
    <source>
        <dbReference type="ARBA" id="ARBA00048366"/>
    </source>
</evidence>
<evidence type="ECO:0000256" key="5">
    <source>
        <dbReference type="ARBA" id="ARBA00022695"/>
    </source>
</evidence>
<dbReference type="Gene3D" id="3.90.870.10">
    <property type="entry name" value="DHBP synthase"/>
    <property type="match status" value="1"/>
</dbReference>
<gene>
    <name evidence="9" type="primary">tsaC</name>
    <name evidence="11" type="ORF">C8N29_11054</name>
</gene>
<dbReference type="AlphaFoldDB" id="A0A2T5IY66"/>
<evidence type="ECO:0000256" key="3">
    <source>
        <dbReference type="ARBA" id="ARBA00022679"/>
    </source>
</evidence>
<dbReference type="GO" id="GO:0002949">
    <property type="term" value="P:tRNA threonylcarbamoyladenosine modification"/>
    <property type="evidence" value="ECO:0007669"/>
    <property type="project" value="UniProtKB-UniRule"/>
</dbReference>
<dbReference type="GO" id="GO:0061710">
    <property type="term" value="F:L-threonylcarbamoyladenylate synthase"/>
    <property type="evidence" value="ECO:0007669"/>
    <property type="project" value="UniProtKB-EC"/>
</dbReference>
<protein>
    <recommendedName>
        <fullName evidence="9">Threonylcarbamoyl-AMP synthase</fullName>
        <shortName evidence="9">TC-AMP synthase</shortName>
        <ecNumber evidence="9">2.7.7.87</ecNumber>
    </recommendedName>
    <alternativeName>
        <fullName evidence="9">L-threonylcarbamoyladenylate synthase</fullName>
    </alternativeName>
    <alternativeName>
        <fullName evidence="9">t(6)A37 threonylcarbamoyladenosine biosynthesis protein TsaC</fullName>
    </alternativeName>
    <alternativeName>
        <fullName evidence="9">tRNA threonylcarbamoyladenosine biosynthesis protein TsaC</fullName>
    </alternativeName>
</protein>
<name>A0A2T5IY66_9GAMM</name>
<dbReference type="EMBL" id="QAON01000010">
    <property type="protein sequence ID" value="PTQ88905.1"/>
    <property type="molecule type" value="Genomic_DNA"/>
</dbReference>
<dbReference type="PROSITE" id="PS51163">
    <property type="entry name" value="YRDC"/>
    <property type="match status" value="1"/>
</dbReference>
<evidence type="ECO:0000313" key="12">
    <source>
        <dbReference type="Proteomes" id="UP000244223"/>
    </source>
</evidence>
<evidence type="ECO:0000256" key="7">
    <source>
        <dbReference type="ARBA" id="ARBA00022840"/>
    </source>
</evidence>
<evidence type="ECO:0000256" key="9">
    <source>
        <dbReference type="HAMAP-Rule" id="MF_01852"/>
    </source>
</evidence>
<dbReference type="GO" id="GO:0000049">
    <property type="term" value="F:tRNA binding"/>
    <property type="evidence" value="ECO:0007669"/>
    <property type="project" value="TreeGrafter"/>
</dbReference>
<dbReference type="PANTHER" id="PTHR17490:SF18">
    <property type="entry name" value="THREONYLCARBAMOYL-AMP SYNTHASE"/>
    <property type="match status" value="1"/>
</dbReference>
<accession>A0A2T5IY66</accession>
<dbReference type="SUPFAM" id="SSF55821">
    <property type="entry name" value="YrdC/RibB"/>
    <property type="match status" value="1"/>
</dbReference>
<evidence type="ECO:0000259" key="10">
    <source>
        <dbReference type="PROSITE" id="PS51163"/>
    </source>
</evidence>
<keyword evidence="4 9" id="KW-0819">tRNA processing</keyword>
<sequence length="188" mass="20098">MAYLSPIHLRSAVSVLKQGGVLAYPTEAVWGLGCDPYNQQAVERLLALKQRPMTKGLILIAGSIAQAEPYLTLLTAEERQTVINSWPAAKTWVVPVDPSFPIWIRGEHLSVAIRVSAHPPVQALCHAFGGVIISTSANLAGKKTAKNPLQIVSVFGNGVDYIFPAALGGLTKPSQIRDARTGAILRPS</sequence>
<comment type="similarity">
    <text evidence="9">Belongs to the SUA5 family. TsaC subfamily.</text>
</comment>
<evidence type="ECO:0000256" key="2">
    <source>
        <dbReference type="ARBA" id="ARBA00022490"/>
    </source>
</evidence>
<evidence type="ECO:0000313" key="11">
    <source>
        <dbReference type="EMBL" id="PTQ88905.1"/>
    </source>
</evidence>
<proteinExistence type="inferred from homology"/>
<dbReference type="PANTHER" id="PTHR17490">
    <property type="entry name" value="SUA5"/>
    <property type="match status" value="1"/>
</dbReference>
<dbReference type="InterPro" id="IPR017945">
    <property type="entry name" value="DHBP_synth_RibB-like_a/b_dom"/>
</dbReference>
<comment type="caution">
    <text evidence="11">The sequence shown here is derived from an EMBL/GenBank/DDBJ whole genome shotgun (WGS) entry which is preliminary data.</text>
</comment>
<keyword evidence="3 9" id="KW-0808">Transferase</keyword>
<dbReference type="EC" id="2.7.7.87" evidence="9"/>
<dbReference type="GO" id="GO:0005524">
    <property type="term" value="F:ATP binding"/>
    <property type="evidence" value="ECO:0007669"/>
    <property type="project" value="UniProtKB-UniRule"/>
</dbReference>